<keyword evidence="4" id="KW-0216">Detoxification</keyword>
<dbReference type="OrthoDB" id="20198at2759"/>
<keyword evidence="16" id="KW-1185">Reference proteome</keyword>
<keyword evidence="6" id="KW-0862">Zinc</keyword>
<evidence type="ECO:0000256" key="8">
    <source>
        <dbReference type="ARBA" id="ARBA00023239"/>
    </source>
</evidence>
<dbReference type="Gene3D" id="2.40.37.20">
    <property type="entry name" value="D-serine dehydratase-like domain"/>
    <property type="match status" value="1"/>
</dbReference>
<evidence type="ECO:0000256" key="5">
    <source>
        <dbReference type="ARBA" id="ARBA00022723"/>
    </source>
</evidence>
<dbReference type="InterPro" id="IPR029066">
    <property type="entry name" value="PLP-binding_barrel"/>
</dbReference>
<dbReference type="PANTHER" id="PTHR28004:SF2">
    <property type="entry name" value="D-SERINE DEHYDRATASE"/>
    <property type="match status" value="1"/>
</dbReference>
<dbReference type="AlphaFoldDB" id="A0A5N7B606"/>
<comment type="cofactor">
    <cofactor evidence="1">
        <name>pyridoxal 5'-phosphate</name>
        <dbReference type="ChEBI" id="CHEBI:597326"/>
    </cofactor>
</comment>
<evidence type="ECO:0000256" key="7">
    <source>
        <dbReference type="ARBA" id="ARBA00022898"/>
    </source>
</evidence>
<dbReference type="Gene3D" id="3.20.20.10">
    <property type="entry name" value="Alanine racemase"/>
    <property type="match status" value="1"/>
</dbReference>
<feature type="domain" description="D-serine dehydratase-like" evidence="14">
    <location>
        <begin position="280"/>
        <end position="376"/>
    </location>
</feature>
<evidence type="ECO:0000256" key="6">
    <source>
        <dbReference type="ARBA" id="ARBA00022833"/>
    </source>
</evidence>
<evidence type="ECO:0000256" key="9">
    <source>
        <dbReference type="ARBA" id="ARBA00051198"/>
    </source>
</evidence>
<reference evidence="15 16" key="1">
    <citation type="submission" date="2019-04" db="EMBL/GenBank/DDBJ databases">
        <title>Friends and foes A comparative genomics studyof 23 Aspergillus species from section Flavi.</title>
        <authorList>
            <consortium name="DOE Joint Genome Institute"/>
            <person name="Kjaerbolling I."/>
            <person name="Vesth T."/>
            <person name="Frisvad J.C."/>
            <person name="Nybo J.L."/>
            <person name="Theobald S."/>
            <person name="Kildgaard S."/>
            <person name="Isbrandt T."/>
            <person name="Kuo A."/>
            <person name="Sato A."/>
            <person name="Lyhne E.K."/>
            <person name="Kogle M.E."/>
            <person name="Wiebenga A."/>
            <person name="Kun R.S."/>
            <person name="Lubbers R.J."/>
            <person name="Makela M.R."/>
            <person name="Barry K."/>
            <person name="Chovatia M."/>
            <person name="Clum A."/>
            <person name="Daum C."/>
            <person name="Haridas S."/>
            <person name="He G."/>
            <person name="LaButti K."/>
            <person name="Lipzen A."/>
            <person name="Mondo S."/>
            <person name="Riley R."/>
            <person name="Salamov A."/>
            <person name="Simmons B.A."/>
            <person name="Magnuson J.K."/>
            <person name="Henrissat B."/>
            <person name="Mortensen U.H."/>
            <person name="Larsen T.O."/>
            <person name="Devries R.P."/>
            <person name="Grigoriev I.V."/>
            <person name="Machida M."/>
            <person name="Baker S.E."/>
            <person name="Andersen M.R."/>
        </authorList>
    </citation>
    <scope>NUCLEOTIDE SEQUENCE [LARGE SCALE GENOMIC DNA]</scope>
    <source>
        <strain evidence="15 16">IBT 29228</strain>
    </source>
</reference>
<comment type="similarity">
    <text evidence="3">Belongs to the DSD1 family.</text>
</comment>
<dbReference type="Pfam" id="PF01168">
    <property type="entry name" value="Ala_racemase_N"/>
    <property type="match status" value="1"/>
</dbReference>
<evidence type="ECO:0000256" key="11">
    <source>
        <dbReference type="ARBA" id="ARBA00066349"/>
    </source>
</evidence>
<evidence type="ECO:0000256" key="4">
    <source>
        <dbReference type="ARBA" id="ARBA00022575"/>
    </source>
</evidence>
<comment type="cofactor">
    <cofactor evidence="2">
        <name>Zn(2+)</name>
        <dbReference type="ChEBI" id="CHEBI:29105"/>
    </cofactor>
</comment>
<dbReference type="InterPro" id="IPR051466">
    <property type="entry name" value="D-amino_acid_metab_enzyme"/>
</dbReference>
<keyword evidence="7" id="KW-0663">Pyridoxal phosphate</keyword>
<dbReference type="SUPFAM" id="SSF51419">
    <property type="entry name" value="PLP-binding barrel"/>
    <property type="match status" value="1"/>
</dbReference>
<dbReference type="SMART" id="SM01119">
    <property type="entry name" value="D-ser_dehydrat"/>
    <property type="match status" value="1"/>
</dbReference>
<evidence type="ECO:0000256" key="13">
    <source>
        <dbReference type="ARBA" id="ARBA00075219"/>
    </source>
</evidence>
<evidence type="ECO:0000259" key="14">
    <source>
        <dbReference type="SMART" id="SM01119"/>
    </source>
</evidence>
<gene>
    <name evidence="15" type="ORF">BDV26DRAFT_263689</name>
</gene>
<evidence type="ECO:0000313" key="16">
    <source>
        <dbReference type="Proteomes" id="UP000326198"/>
    </source>
</evidence>
<dbReference type="GO" id="GO:0008721">
    <property type="term" value="F:D-serine ammonia-lyase activity"/>
    <property type="evidence" value="ECO:0007669"/>
    <property type="project" value="UniProtKB-EC"/>
</dbReference>
<dbReference type="InterPro" id="IPR026956">
    <property type="entry name" value="D-ser_dehydrat-like_dom"/>
</dbReference>
<name>A0A5N7B606_9EURO</name>
<comment type="function">
    <text evidence="10">Catalyzes the conversion of D-serine to pyruvate and ammonia. May play a role in D-serine detoxification.</text>
</comment>
<evidence type="ECO:0000256" key="2">
    <source>
        <dbReference type="ARBA" id="ARBA00001947"/>
    </source>
</evidence>
<evidence type="ECO:0000256" key="12">
    <source>
        <dbReference type="ARBA" id="ARBA00069616"/>
    </source>
</evidence>
<dbReference type="GO" id="GO:0009636">
    <property type="term" value="P:response to toxic substance"/>
    <property type="evidence" value="ECO:0007669"/>
    <property type="project" value="UniProtKB-KW"/>
</dbReference>
<dbReference type="PANTHER" id="PTHR28004">
    <property type="entry name" value="ZGC:162816-RELATED"/>
    <property type="match status" value="1"/>
</dbReference>
<evidence type="ECO:0000256" key="1">
    <source>
        <dbReference type="ARBA" id="ARBA00001933"/>
    </source>
</evidence>
<dbReference type="EMBL" id="ML736224">
    <property type="protein sequence ID" value="KAE8377365.1"/>
    <property type="molecule type" value="Genomic_DNA"/>
</dbReference>
<protein>
    <recommendedName>
        <fullName evidence="12">D-serine dehydratase</fullName>
        <ecNumber evidence="11">4.3.1.18</ecNumber>
    </recommendedName>
    <alternativeName>
        <fullName evidence="13">D-serine deaminase</fullName>
    </alternativeName>
</protein>
<comment type="catalytic activity">
    <reaction evidence="9">
        <text>D-serine = pyruvate + NH4(+)</text>
        <dbReference type="Rhea" id="RHEA:13977"/>
        <dbReference type="ChEBI" id="CHEBI:15361"/>
        <dbReference type="ChEBI" id="CHEBI:28938"/>
        <dbReference type="ChEBI" id="CHEBI:35247"/>
        <dbReference type="EC" id="4.3.1.18"/>
    </reaction>
    <physiologicalReaction direction="left-to-right" evidence="9">
        <dbReference type="Rhea" id="RHEA:13978"/>
    </physiologicalReaction>
</comment>
<dbReference type="GO" id="GO:0046872">
    <property type="term" value="F:metal ion binding"/>
    <property type="evidence" value="ECO:0007669"/>
    <property type="project" value="UniProtKB-KW"/>
</dbReference>
<evidence type="ECO:0000256" key="10">
    <source>
        <dbReference type="ARBA" id="ARBA00055764"/>
    </source>
</evidence>
<dbReference type="FunFam" id="3.20.20.10:FF:000016">
    <property type="entry name" value="D-serine dehydratase"/>
    <property type="match status" value="1"/>
</dbReference>
<keyword evidence="5" id="KW-0479">Metal-binding</keyword>
<proteinExistence type="inferred from homology"/>
<evidence type="ECO:0000256" key="3">
    <source>
        <dbReference type="ARBA" id="ARBA00005323"/>
    </source>
</evidence>
<dbReference type="InterPro" id="IPR001608">
    <property type="entry name" value="Ala_racemase_N"/>
</dbReference>
<sequence length="391" mass="42496">MDFSLQSHKTFIGRPATDLPTPSLVLSKPILEKNTTQLLEDVKSLGIAFRPHVKTLKSIEVSRMMLGNGQHRGIVASTLCEIRGAVPLVQEGMLDECLYGVPVYPGVLPQLWELSKTVKILLMVDNEQHIDILEEYASSSGKTTPWPVFIKVDVGSHRAGLENSSPALPGLVRRAEASTAADVVGFYCHAGHSYAARTREAAEDVLTAELEGVVSASSHLNVEGDRKVIVSIGSTPTAHVVRALRASLPAHLVLELHAGNYPTNDLQQVSTGLVPESQQAVRILADVCSVYPDRNEALINAGTVALSKETSDSPGFGRVVDRPQWSVVRMSQEHGILGTSSGETAAAKFKVGQKVYLYCQHACITAAQYHVYYVVDEGDIVRETWVPWKGW</sequence>
<dbReference type="EC" id="4.3.1.18" evidence="11"/>
<dbReference type="Proteomes" id="UP000326198">
    <property type="component" value="Unassembled WGS sequence"/>
</dbReference>
<keyword evidence="8" id="KW-0456">Lyase</keyword>
<dbReference type="Pfam" id="PF14031">
    <property type="entry name" value="D-ser_dehydrat"/>
    <property type="match status" value="1"/>
</dbReference>
<dbReference type="FunFam" id="2.40.37.20:FF:000002">
    <property type="entry name" value="D-serine dehydratase"/>
    <property type="match status" value="1"/>
</dbReference>
<accession>A0A5N7B606</accession>
<dbReference type="GO" id="GO:0036088">
    <property type="term" value="P:D-serine catabolic process"/>
    <property type="evidence" value="ECO:0007669"/>
    <property type="project" value="TreeGrafter"/>
</dbReference>
<organism evidence="15 16">
    <name type="scientific">Aspergillus bertholletiae</name>
    <dbReference type="NCBI Taxonomy" id="1226010"/>
    <lineage>
        <taxon>Eukaryota</taxon>
        <taxon>Fungi</taxon>
        <taxon>Dikarya</taxon>
        <taxon>Ascomycota</taxon>
        <taxon>Pezizomycotina</taxon>
        <taxon>Eurotiomycetes</taxon>
        <taxon>Eurotiomycetidae</taxon>
        <taxon>Eurotiales</taxon>
        <taxon>Aspergillaceae</taxon>
        <taxon>Aspergillus</taxon>
        <taxon>Aspergillus subgen. Circumdati</taxon>
    </lineage>
</organism>
<dbReference type="InterPro" id="IPR042208">
    <property type="entry name" value="D-ser_dehydrat-like_sf"/>
</dbReference>
<dbReference type="CDD" id="cd06817">
    <property type="entry name" value="PLPDE_III_DSD"/>
    <property type="match status" value="1"/>
</dbReference>
<evidence type="ECO:0000313" key="15">
    <source>
        <dbReference type="EMBL" id="KAE8377365.1"/>
    </source>
</evidence>